<name>A0ABU7SD29_9ACTN</name>
<dbReference type="PANTHER" id="PTHR30146:SF109">
    <property type="entry name" value="HTH-TYPE TRANSCRIPTIONAL REGULATOR GALS"/>
    <property type="match status" value="1"/>
</dbReference>
<dbReference type="PANTHER" id="PTHR30146">
    <property type="entry name" value="LACI-RELATED TRANSCRIPTIONAL REPRESSOR"/>
    <property type="match status" value="1"/>
</dbReference>
<dbReference type="InterPro" id="IPR046335">
    <property type="entry name" value="LacI/GalR-like_sensor"/>
</dbReference>
<dbReference type="InterPro" id="IPR028082">
    <property type="entry name" value="Peripla_BP_I"/>
</dbReference>
<evidence type="ECO:0000256" key="1">
    <source>
        <dbReference type="ARBA" id="ARBA00023015"/>
    </source>
</evidence>
<organism evidence="5 6">
    <name type="scientific">Plantactinospora veratri</name>
    <dbReference type="NCBI Taxonomy" id="1436122"/>
    <lineage>
        <taxon>Bacteria</taxon>
        <taxon>Bacillati</taxon>
        <taxon>Actinomycetota</taxon>
        <taxon>Actinomycetes</taxon>
        <taxon>Micromonosporales</taxon>
        <taxon>Micromonosporaceae</taxon>
        <taxon>Plantactinospora</taxon>
    </lineage>
</organism>
<evidence type="ECO:0000313" key="5">
    <source>
        <dbReference type="EMBL" id="MEE6307853.1"/>
    </source>
</evidence>
<sequence length="350" mass="36725">MTTPSRTGRPAVMTDVARLAGVSHQTVSRVINGHPRVRPETRDRVVRAMAELSYRPNAMARALASRRSRVLGVVSFDTILFGPASTLLGIERAARAAGYGVSIVTLEKVDRRGVLSAVEALDGQGVDGVIIIAPQMAAAAALHSLPQGMAAVAVEAGQDSGLPSVSVDQVAGARLAVQHLLELGHRTVWHVSGPSDWLEAGDRIIGWRQTLEEAGAVVPPIISGDWSARSGYAAGAALAGNPDVTAVFVANDQMALGLLRALHERGVRVPADISVVAFDDIPEAEFMLPPLTTVRQDFDEVGRRGMATLLQLLDTPGRAGGPLPVLSSTTPIEPTLVVRQSTAAPPAVRS</sequence>
<feature type="domain" description="HTH lacI-type" evidence="4">
    <location>
        <begin position="11"/>
        <end position="65"/>
    </location>
</feature>
<dbReference type="Gene3D" id="1.10.260.40">
    <property type="entry name" value="lambda repressor-like DNA-binding domains"/>
    <property type="match status" value="1"/>
</dbReference>
<dbReference type="PROSITE" id="PS00356">
    <property type="entry name" value="HTH_LACI_1"/>
    <property type="match status" value="1"/>
</dbReference>
<dbReference type="CDD" id="cd01574">
    <property type="entry name" value="PBP1_LacI"/>
    <property type="match status" value="1"/>
</dbReference>
<dbReference type="EMBL" id="JAZGQL010000008">
    <property type="protein sequence ID" value="MEE6307853.1"/>
    <property type="molecule type" value="Genomic_DNA"/>
</dbReference>
<evidence type="ECO:0000313" key="6">
    <source>
        <dbReference type="Proteomes" id="UP001339911"/>
    </source>
</evidence>
<dbReference type="Gene3D" id="3.40.50.2300">
    <property type="match status" value="2"/>
</dbReference>
<evidence type="ECO:0000256" key="2">
    <source>
        <dbReference type="ARBA" id="ARBA00023125"/>
    </source>
</evidence>
<dbReference type="SUPFAM" id="SSF47413">
    <property type="entry name" value="lambda repressor-like DNA-binding domains"/>
    <property type="match status" value="1"/>
</dbReference>
<comment type="caution">
    <text evidence="5">The sequence shown here is derived from an EMBL/GenBank/DDBJ whole genome shotgun (WGS) entry which is preliminary data.</text>
</comment>
<reference evidence="5 6" key="1">
    <citation type="submission" date="2024-01" db="EMBL/GenBank/DDBJ databases">
        <title>Genome insights into Plantactinospora veratri sp. nov.</title>
        <authorList>
            <person name="Wang L."/>
        </authorList>
    </citation>
    <scope>NUCLEOTIDE SEQUENCE [LARGE SCALE GENOMIC DNA]</scope>
    <source>
        <strain evidence="5 6">NEAU-FHS4</strain>
    </source>
</reference>
<proteinExistence type="predicted"/>
<dbReference type="SUPFAM" id="SSF53822">
    <property type="entry name" value="Periplasmic binding protein-like I"/>
    <property type="match status" value="1"/>
</dbReference>
<gene>
    <name evidence="5" type="ORF">V1634_13575</name>
</gene>
<evidence type="ECO:0000259" key="4">
    <source>
        <dbReference type="PROSITE" id="PS50932"/>
    </source>
</evidence>
<accession>A0ABU7SD29</accession>
<keyword evidence="1" id="KW-0805">Transcription regulation</keyword>
<dbReference type="Pfam" id="PF00356">
    <property type="entry name" value="LacI"/>
    <property type="match status" value="1"/>
</dbReference>
<keyword evidence="3" id="KW-0804">Transcription</keyword>
<keyword evidence="6" id="KW-1185">Reference proteome</keyword>
<dbReference type="Proteomes" id="UP001339911">
    <property type="component" value="Unassembled WGS sequence"/>
</dbReference>
<keyword evidence="2 5" id="KW-0238">DNA-binding</keyword>
<dbReference type="CDD" id="cd01392">
    <property type="entry name" value="HTH_LacI"/>
    <property type="match status" value="1"/>
</dbReference>
<protein>
    <submittedName>
        <fullName evidence="5">LacI family DNA-binding transcriptional regulator</fullName>
    </submittedName>
</protein>
<dbReference type="InterPro" id="IPR000843">
    <property type="entry name" value="HTH_LacI"/>
</dbReference>
<dbReference type="InterPro" id="IPR010982">
    <property type="entry name" value="Lambda_DNA-bd_dom_sf"/>
</dbReference>
<dbReference type="Pfam" id="PF13377">
    <property type="entry name" value="Peripla_BP_3"/>
    <property type="match status" value="1"/>
</dbReference>
<dbReference type="SMART" id="SM00354">
    <property type="entry name" value="HTH_LACI"/>
    <property type="match status" value="1"/>
</dbReference>
<dbReference type="GO" id="GO:0003677">
    <property type="term" value="F:DNA binding"/>
    <property type="evidence" value="ECO:0007669"/>
    <property type="project" value="UniProtKB-KW"/>
</dbReference>
<dbReference type="PROSITE" id="PS50932">
    <property type="entry name" value="HTH_LACI_2"/>
    <property type="match status" value="1"/>
</dbReference>
<evidence type="ECO:0000256" key="3">
    <source>
        <dbReference type="ARBA" id="ARBA00023163"/>
    </source>
</evidence>